<name>A0AAD5QB63_PYTIN</name>
<dbReference type="InterPro" id="IPR018108">
    <property type="entry name" value="MCP_transmembrane"/>
</dbReference>
<evidence type="ECO:0000313" key="7">
    <source>
        <dbReference type="Proteomes" id="UP001209570"/>
    </source>
</evidence>
<evidence type="ECO:0000313" key="6">
    <source>
        <dbReference type="EMBL" id="KAJ0410231.1"/>
    </source>
</evidence>
<feature type="repeat" description="Solcar" evidence="4">
    <location>
        <begin position="480"/>
        <end position="573"/>
    </location>
</feature>
<evidence type="ECO:0000256" key="1">
    <source>
        <dbReference type="ARBA" id="ARBA00004141"/>
    </source>
</evidence>
<evidence type="ECO:0000256" key="4">
    <source>
        <dbReference type="PROSITE-ProRule" id="PRU00282"/>
    </source>
</evidence>
<evidence type="ECO:0008006" key="8">
    <source>
        <dbReference type="Google" id="ProtNLM"/>
    </source>
</evidence>
<dbReference type="PANTHER" id="PTHR46982">
    <property type="entry name" value="CITRATE/OXOGLUTARATE CARRIER PROTEIN"/>
    <property type="match status" value="1"/>
</dbReference>
<dbReference type="GO" id="GO:0015742">
    <property type="term" value="P:alpha-ketoglutarate transport"/>
    <property type="evidence" value="ECO:0007669"/>
    <property type="project" value="TreeGrafter"/>
</dbReference>
<gene>
    <name evidence="6" type="ORF">P43SY_002563</name>
</gene>
<feature type="region of interest" description="Disordered" evidence="5">
    <location>
        <begin position="148"/>
        <end position="172"/>
    </location>
</feature>
<dbReference type="Proteomes" id="UP001209570">
    <property type="component" value="Unassembled WGS sequence"/>
</dbReference>
<dbReference type="GO" id="GO:0016020">
    <property type="term" value="C:membrane"/>
    <property type="evidence" value="ECO:0007669"/>
    <property type="project" value="UniProtKB-SubCell"/>
</dbReference>
<dbReference type="Pfam" id="PF00153">
    <property type="entry name" value="Mito_carr"/>
    <property type="match status" value="1"/>
</dbReference>
<evidence type="ECO:0000256" key="3">
    <source>
        <dbReference type="ARBA" id="ARBA00023136"/>
    </source>
</evidence>
<proteinExistence type="predicted"/>
<dbReference type="GO" id="GO:0005739">
    <property type="term" value="C:mitochondrion"/>
    <property type="evidence" value="ECO:0007669"/>
    <property type="project" value="TreeGrafter"/>
</dbReference>
<dbReference type="InterPro" id="IPR053017">
    <property type="entry name" value="Mito_Cit/Oxoglu_Carrier"/>
</dbReference>
<dbReference type="GO" id="GO:0006843">
    <property type="term" value="P:mitochondrial citrate transmembrane transport"/>
    <property type="evidence" value="ECO:0007669"/>
    <property type="project" value="TreeGrafter"/>
</dbReference>
<reference evidence="6" key="1">
    <citation type="submission" date="2021-12" db="EMBL/GenBank/DDBJ databases">
        <title>Prjna785345.</title>
        <authorList>
            <person name="Rujirawat T."/>
            <person name="Krajaejun T."/>
        </authorList>
    </citation>
    <scope>NUCLEOTIDE SEQUENCE</scope>
    <source>
        <strain evidence="6">Pi057C3</strain>
    </source>
</reference>
<evidence type="ECO:0000256" key="2">
    <source>
        <dbReference type="ARBA" id="ARBA00022692"/>
    </source>
</evidence>
<organism evidence="6 7">
    <name type="scientific">Pythium insidiosum</name>
    <name type="common">Pythiosis disease agent</name>
    <dbReference type="NCBI Taxonomy" id="114742"/>
    <lineage>
        <taxon>Eukaryota</taxon>
        <taxon>Sar</taxon>
        <taxon>Stramenopiles</taxon>
        <taxon>Oomycota</taxon>
        <taxon>Peronosporomycetes</taxon>
        <taxon>Pythiales</taxon>
        <taxon>Pythiaceae</taxon>
        <taxon>Pythium</taxon>
    </lineage>
</organism>
<keyword evidence="7" id="KW-1185">Reference proteome</keyword>
<dbReference type="PANTHER" id="PTHR46982:SF1">
    <property type="entry name" value="CITRATE_OXOGLUTARATE CARRIER PROTEIN"/>
    <property type="match status" value="1"/>
</dbReference>
<dbReference type="PROSITE" id="PS50920">
    <property type="entry name" value="SOLCAR"/>
    <property type="match status" value="1"/>
</dbReference>
<sequence>MGWDGMAPSSQVSRQGARVAEMEPGDVSPLVGTLDLGFLDEHTRHAGADDAADAWVDTLVGINHRWLGSYARVNPTFSIHPSLLERNSLWMNTFFQKQRMITSPLSKQGFAGCIFRFLTSFSEANKRASAELLAGPSARDIVHFPLNDASEKDDGEGILSPSSDGTEDKIDGYHAVSPRMDEKRERAKEEAILRTERSRIIARRHLHCVKALQDLAQRARKHLSYQQRALMDLRDLGRDARARWSVTRQIPPPPEEPSPDTHRDEIPELTLARELCACAVSVAVRNVARTREAQHFRALVEHYAATSMSSAVVEVRSWSAGSVCHVCIMDPGRLHGARHLETCHANKKMLALSVIREGKLPSVAPMPALSQHRPLALSVQATKSERPGVKLVIGAGVTVVYEFALGHFLEFIKIMKQTRPTESYATLAREIVQSKGIVGIWDGFFPWGAIQGVAKGAVFAWGHALTKQTLQPFVDDGKVRNNVAEVIAGGMGGGFQGFVLSPTLLLKTRVMTDPIFRQNMTPAETTLKSFQVGMKVIQNEGIAALMKGSIVFSMKRVADWSTRFFFSVQSEEIFFKHGDPNKKLTNGEKMAASLLGGVGSTFCTLPIDVMVAQIQQASKAGAKVSVLETFQSEFKRGGIKQVAGFATTGFVPRLAHVCFTTMIMKTATSIVYEAYESRQDEF</sequence>
<feature type="region of interest" description="Disordered" evidence="5">
    <location>
        <begin position="1"/>
        <end position="22"/>
    </location>
</feature>
<keyword evidence="3 4" id="KW-0472">Membrane</keyword>
<comment type="caution">
    <text evidence="6">The sequence shown here is derived from an EMBL/GenBank/DDBJ whole genome shotgun (WGS) entry which is preliminary data.</text>
</comment>
<comment type="subcellular location">
    <subcellularLocation>
        <location evidence="1">Membrane</location>
        <topology evidence="1">Multi-pass membrane protein</topology>
    </subcellularLocation>
</comment>
<dbReference type="AlphaFoldDB" id="A0AAD5QB63"/>
<dbReference type="InterPro" id="IPR023395">
    <property type="entry name" value="MCP_dom_sf"/>
</dbReference>
<accession>A0AAD5QB63</accession>
<keyword evidence="2 4" id="KW-0812">Transmembrane</keyword>
<dbReference type="SUPFAM" id="SSF103506">
    <property type="entry name" value="Mitochondrial carrier"/>
    <property type="match status" value="1"/>
</dbReference>
<dbReference type="Gene3D" id="1.50.40.10">
    <property type="entry name" value="Mitochondrial carrier domain"/>
    <property type="match status" value="1"/>
</dbReference>
<evidence type="ECO:0000256" key="5">
    <source>
        <dbReference type="SAM" id="MobiDB-lite"/>
    </source>
</evidence>
<dbReference type="EMBL" id="JAKCXM010000001">
    <property type="protein sequence ID" value="KAJ0410231.1"/>
    <property type="molecule type" value="Genomic_DNA"/>
</dbReference>
<feature type="region of interest" description="Disordered" evidence="5">
    <location>
        <begin position="244"/>
        <end position="263"/>
    </location>
</feature>
<dbReference type="GO" id="GO:0005371">
    <property type="term" value="F:tricarboxylate secondary active transmembrane transporter activity"/>
    <property type="evidence" value="ECO:0007669"/>
    <property type="project" value="TreeGrafter"/>
</dbReference>
<protein>
    <recommendedName>
        <fullName evidence="8">Mitochondrial Carrier (MC) Family</fullName>
    </recommendedName>
</protein>